<comment type="caution">
    <text evidence="2">The sequence shown here is derived from an EMBL/GenBank/DDBJ whole genome shotgun (WGS) entry which is preliminary data.</text>
</comment>
<dbReference type="AlphaFoldDB" id="A0A8H3IHW3"/>
<reference evidence="2" key="1">
    <citation type="submission" date="2021-03" db="EMBL/GenBank/DDBJ databases">
        <authorList>
            <person name="Tagirdzhanova G."/>
        </authorList>
    </citation>
    <scope>NUCLEOTIDE SEQUENCE</scope>
</reference>
<accession>A0A8H3IHW3</accession>
<evidence type="ECO:0000256" key="1">
    <source>
        <dbReference type="SAM" id="MobiDB-lite"/>
    </source>
</evidence>
<feature type="compositionally biased region" description="Low complexity" evidence="1">
    <location>
        <begin position="527"/>
        <end position="541"/>
    </location>
</feature>
<organism evidence="2 3">
    <name type="scientific">Imshaugia aleurites</name>
    <dbReference type="NCBI Taxonomy" id="172621"/>
    <lineage>
        <taxon>Eukaryota</taxon>
        <taxon>Fungi</taxon>
        <taxon>Dikarya</taxon>
        <taxon>Ascomycota</taxon>
        <taxon>Pezizomycotina</taxon>
        <taxon>Lecanoromycetes</taxon>
        <taxon>OSLEUM clade</taxon>
        <taxon>Lecanoromycetidae</taxon>
        <taxon>Lecanorales</taxon>
        <taxon>Lecanorineae</taxon>
        <taxon>Parmeliaceae</taxon>
        <taxon>Imshaugia</taxon>
    </lineage>
</organism>
<feature type="compositionally biased region" description="Polar residues" evidence="1">
    <location>
        <begin position="92"/>
        <end position="109"/>
    </location>
</feature>
<feature type="region of interest" description="Disordered" evidence="1">
    <location>
        <begin position="499"/>
        <end position="576"/>
    </location>
</feature>
<protein>
    <recommendedName>
        <fullName evidence="4">N-acetyltransferase domain-containing protein</fullName>
    </recommendedName>
</protein>
<feature type="compositionally biased region" description="Polar residues" evidence="1">
    <location>
        <begin position="35"/>
        <end position="46"/>
    </location>
</feature>
<dbReference type="EMBL" id="CAJPDT010000050">
    <property type="protein sequence ID" value="CAF9928612.1"/>
    <property type="molecule type" value="Genomic_DNA"/>
</dbReference>
<name>A0A8H3IHW3_9LECA</name>
<feature type="compositionally biased region" description="Polar residues" evidence="1">
    <location>
        <begin position="441"/>
        <end position="466"/>
    </location>
</feature>
<feature type="compositionally biased region" description="Low complexity" evidence="1">
    <location>
        <begin position="400"/>
        <end position="412"/>
    </location>
</feature>
<feature type="region of interest" description="Disordered" evidence="1">
    <location>
        <begin position="1"/>
        <end position="124"/>
    </location>
</feature>
<feature type="region of interest" description="Disordered" evidence="1">
    <location>
        <begin position="320"/>
        <end position="472"/>
    </location>
</feature>
<dbReference type="Proteomes" id="UP000664534">
    <property type="component" value="Unassembled WGS sequence"/>
</dbReference>
<keyword evidence="3" id="KW-1185">Reference proteome</keyword>
<dbReference type="Gene3D" id="3.40.630.30">
    <property type="match status" value="1"/>
</dbReference>
<feature type="compositionally biased region" description="Basic and acidic residues" evidence="1">
    <location>
        <begin position="542"/>
        <end position="563"/>
    </location>
</feature>
<feature type="region of interest" description="Disordered" evidence="1">
    <location>
        <begin position="136"/>
        <end position="279"/>
    </location>
</feature>
<evidence type="ECO:0000313" key="3">
    <source>
        <dbReference type="Proteomes" id="UP000664534"/>
    </source>
</evidence>
<feature type="compositionally biased region" description="Polar residues" evidence="1">
    <location>
        <begin position="333"/>
        <end position="368"/>
    </location>
</feature>
<sequence>MSNAGSTRGYGGSHRGRDHRRSSNDPVLPEAAVSAFQSQRTPSVGSSRRRRGFQPDEVNNKKEKIGPKDRPTTQSGDKVENLIAIDTDLKASATTDKLASTTTPRSTETVAPHRRSQVKDQNLKRQPLIQTQVVKMDASRPELDPVHIGNVSEVSKPVGSETSSIQVITDRKPSCWSIASPPETVPTDWNSAAADIDRPARPTLPIYRIPKAEHKAEREVAPSPSNRQQAKLTSQATGSTSKVQKAYEMHGSPGLATPEKDEVHAGPGVASRKADHAADSLHRQLEQLQHDERLDAEQASQVRAIQEAVLAGTMQASSGIQFGSDDLKASSPIPDTSQVKLLDVNETNTASSTLSSRAKIDQTSTPPGKQSDEAPPHLRVQPTRTEPDKKDKALPPHLRSSASPSSTAAAKVTAHDEDPAPGKHTISATPGNKLPPHLQVLSATKPRTTQGPLSVTSPSPTSQQKQHGYRPTIDMDEEIAATQPVLDIDEEIVAGLRAETSGAFPPGQRTDGNTQGSHERIIYVPPRTRASSSRLKASAAESRSKATSKDTESQADRHGDRNHSTHVRPNGFKAGPYAGALQEVTSERKNANLASASRNGAVPDGAKSSATKGKKPARESDSVNYTSELVDWDGKMVAPPVGDDWDRRRPFDPRSRERRSVIEAWREEHAADAEENNRAIVNTASADFQTGEGLVAGDVDVLSPIDKTDHETRTSNDDFTQARRHQSAAEAMKSYEAKIAAKPKVILSGIDGMTKAEKRALRRALIEEERTRVIPPNPHAPAANVYLRPAEFRDMGQVMNIYNYYVRETNFVLHVDPVDELYWRSRLQEAEDEKNPFIVAIHMGEKTCRNQGDIIRKKQENIVGFAVAANFGGRDTMFRSSVELEFMVHREFEHQGIGRTLLDRILAALSPDHNLLECAPFLIPNNDLCFWVCGGSRQAKTIMVNILYADGKGDSITWRKQWLAKHEFQHVGTLPHVGFKKGKLVDMCQLVLNTSARL</sequence>
<dbReference type="CDD" id="cd04301">
    <property type="entry name" value="NAT_SF"/>
    <property type="match status" value="1"/>
</dbReference>
<feature type="compositionally biased region" description="Polar residues" evidence="1">
    <location>
        <begin position="223"/>
        <end position="243"/>
    </location>
</feature>
<feature type="compositionally biased region" description="Basic and acidic residues" evidence="1">
    <location>
        <begin position="210"/>
        <end position="220"/>
    </location>
</feature>
<dbReference type="SUPFAM" id="SSF55729">
    <property type="entry name" value="Acyl-CoA N-acyltransferases (Nat)"/>
    <property type="match status" value="1"/>
</dbReference>
<gene>
    <name evidence="2" type="ORF">IMSHALPRED_007700</name>
</gene>
<dbReference type="InterPro" id="IPR016181">
    <property type="entry name" value="Acyl_CoA_acyltransferase"/>
</dbReference>
<feature type="region of interest" description="Disordered" evidence="1">
    <location>
        <begin position="707"/>
        <end position="726"/>
    </location>
</feature>
<feature type="compositionally biased region" description="Basic and acidic residues" evidence="1">
    <location>
        <begin position="58"/>
        <end position="71"/>
    </location>
</feature>
<feature type="region of interest" description="Disordered" evidence="1">
    <location>
        <begin position="593"/>
        <end position="622"/>
    </location>
</feature>
<evidence type="ECO:0000313" key="2">
    <source>
        <dbReference type="EMBL" id="CAF9928612.1"/>
    </source>
</evidence>
<feature type="compositionally biased region" description="Basic and acidic residues" evidence="1">
    <location>
        <begin position="385"/>
        <end position="394"/>
    </location>
</feature>
<dbReference type="OrthoDB" id="2129362at2759"/>
<evidence type="ECO:0008006" key="4">
    <source>
        <dbReference type="Google" id="ProtNLM"/>
    </source>
</evidence>
<feature type="compositionally biased region" description="Basic and acidic residues" evidence="1">
    <location>
        <begin position="707"/>
        <end position="716"/>
    </location>
</feature>
<proteinExistence type="predicted"/>